<dbReference type="InterPro" id="IPR052935">
    <property type="entry name" value="Mg2+_PAP"/>
</dbReference>
<sequence length="356" mass="39551">MARPSLASTLEDGLNRRLLPRLRRRGWRPTTITYTGYGSPERLRVLARVLLKEDDGDAAAADVGATAGELVEAQEAERGWRSFLTTPVSHLPVVVEIAGREHPARVDRGGYLDLLVPDHGLPPGWHDITVRARGARPTTARVLVIGAETRFGVISDIDDTVMVTRVPRPLVAAWNTFVRHTSTRQPVPGMTELFRHVQAARPDAPVLYLSTGAWNVVPALERFFRRSDLPAGPMLMTDWGPTNTGWFRSGQEHKRTTLRRLLIDFPEVSWLLVGDDGQHDPEIYAELAREHPDRVTAVAIRQLTPTEHVLSHGTPQAMDGGRGQHDGGRLTEGRRVPFVEAGDGEALWEQLRPHLT</sequence>
<dbReference type="PANTHER" id="PTHR28208">
    <property type="entry name" value="PHOSPHATIDATE PHOSPHATASE APP1"/>
    <property type="match status" value="1"/>
</dbReference>
<evidence type="ECO:0000256" key="1">
    <source>
        <dbReference type="SAM" id="MobiDB-lite"/>
    </source>
</evidence>
<proteinExistence type="predicted"/>
<dbReference type="PANTHER" id="PTHR28208:SF3">
    <property type="entry name" value="PHOSPHATIDATE PHOSPHATASE APP1"/>
    <property type="match status" value="1"/>
</dbReference>
<evidence type="ECO:0000313" key="3">
    <source>
        <dbReference type="EMBL" id="MBD8062847.1"/>
    </source>
</evidence>
<dbReference type="Proteomes" id="UP000661894">
    <property type="component" value="Unassembled WGS sequence"/>
</dbReference>
<dbReference type="RefSeq" id="WP_251839944.1">
    <property type="nucleotide sequence ID" value="NZ_JACSPO010000005.1"/>
</dbReference>
<name>A0ABR8Z3C6_9MICO</name>
<feature type="region of interest" description="Disordered" evidence="1">
    <location>
        <begin position="311"/>
        <end position="330"/>
    </location>
</feature>
<dbReference type="Pfam" id="PF09949">
    <property type="entry name" value="APP1_cat"/>
    <property type="match status" value="1"/>
</dbReference>
<evidence type="ECO:0000313" key="4">
    <source>
        <dbReference type="Proteomes" id="UP000661894"/>
    </source>
</evidence>
<accession>A0ABR8Z3C6</accession>
<feature type="domain" description="Phosphatidate phosphatase APP1 catalytic" evidence="2">
    <location>
        <begin position="151"/>
        <end position="302"/>
    </location>
</feature>
<evidence type="ECO:0000259" key="2">
    <source>
        <dbReference type="Pfam" id="PF09949"/>
    </source>
</evidence>
<protein>
    <submittedName>
        <fullName evidence="3">DUF2183 domain-containing protein</fullName>
    </submittedName>
</protein>
<organism evidence="3 4">
    <name type="scientific">Oceanitalea stevensii</name>
    <dbReference type="NCBI Taxonomy" id="2763072"/>
    <lineage>
        <taxon>Bacteria</taxon>
        <taxon>Bacillati</taxon>
        <taxon>Actinomycetota</taxon>
        <taxon>Actinomycetes</taxon>
        <taxon>Micrococcales</taxon>
        <taxon>Bogoriellaceae</taxon>
        <taxon>Georgenia</taxon>
    </lineage>
</organism>
<dbReference type="InterPro" id="IPR019236">
    <property type="entry name" value="APP1_cat"/>
</dbReference>
<keyword evidence="4" id="KW-1185">Reference proteome</keyword>
<reference evidence="3 4" key="1">
    <citation type="submission" date="2020-08" db="EMBL/GenBank/DDBJ databases">
        <title>A Genomic Blueprint of the Chicken Gut Microbiome.</title>
        <authorList>
            <person name="Gilroy R."/>
            <person name="Ravi A."/>
            <person name="Getino M."/>
            <person name="Pursley I."/>
            <person name="Horton D.L."/>
            <person name="Alikhan N.-F."/>
            <person name="Baker D."/>
            <person name="Gharbi K."/>
            <person name="Hall N."/>
            <person name="Watson M."/>
            <person name="Adriaenssens E.M."/>
            <person name="Foster-Nyarko E."/>
            <person name="Jarju S."/>
            <person name="Secka A."/>
            <person name="Antonio M."/>
            <person name="Oren A."/>
            <person name="Chaudhuri R."/>
            <person name="La Ragione R.M."/>
            <person name="Hildebrand F."/>
            <person name="Pallen M.J."/>
        </authorList>
    </citation>
    <scope>NUCLEOTIDE SEQUENCE [LARGE SCALE GENOMIC DNA]</scope>
    <source>
        <strain evidence="3 4">Sa1BUA1</strain>
    </source>
</reference>
<comment type="caution">
    <text evidence="3">The sequence shown here is derived from an EMBL/GenBank/DDBJ whole genome shotgun (WGS) entry which is preliminary data.</text>
</comment>
<dbReference type="EMBL" id="JACSPO010000005">
    <property type="protein sequence ID" value="MBD8062847.1"/>
    <property type="molecule type" value="Genomic_DNA"/>
</dbReference>
<gene>
    <name evidence="3" type="ORF">H9624_11005</name>
</gene>